<dbReference type="PANTHER" id="PTHR11439">
    <property type="entry name" value="GAG-POL-RELATED RETROTRANSPOSON"/>
    <property type="match status" value="1"/>
</dbReference>
<evidence type="ECO:0000313" key="2">
    <source>
        <dbReference type="EMBL" id="CAN65339.1"/>
    </source>
</evidence>
<dbReference type="PANTHER" id="PTHR11439:SF440">
    <property type="entry name" value="INTEGRASE CATALYTIC DOMAIN-CONTAINING PROTEIN"/>
    <property type="match status" value="1"/>
</dbReference>
<organism evidence="2">
    <name type="scientific">Vitis vinifera</name>
    <name type="common">Grape</name>
    <dbReference type="NCBI Taxonomy" id="29760"/>
    <lineage>
        <taxon>Eukaryota</taxon>
        <taxon>Viridiplantae</taxon>
        <taxon>Streptophyta</taxon>
        <taxon>Embryophyta</taxon>
        <taxon>Tracheophyta</taxon>
        <taxon>Spermatophyta</taxon>
        <taxon>Magnoliopsida</taxon>
        <taxon>eudicotyledons</taxon>
        <taxon>Gunneridae</taxon>
        <taxon>Pentapetalae</taxon>
        <taxon>rosids</taxon>
        <taxon>Vitales</taxon>
        <taxon>Vitaceae</taxon>
        <taxon>Viteae</taxon>
        <taxon>Vitis</taxon>
    </lineage>
</organism>
<name>A5B825_VITVI</name>
<accession>A5B825</accession>
<reference evidence="2" key="1">
    <citation type="journal article" date="2007" name="PLoS ONE">
        <title>The first genome sequence of an elite grapevine cultivar (Pinot noir Vitis vinifera L.): coping with a highly heterozygous genome.</title>
        <authorList>
            <person name="Velasco R."/>
            <person name="Zharkikh A."/>
            <person name="Troggio M."/>
            <person name="Cartwright D.A."/>
            <person name="Cestaro A."/>
            <person name="Pruss D."/>
            <person name="Pindo M."/>
            <person name="FitzGerald L.M."/>
            <person name="Vezzulli S."/>
            <person name="Reid J."/>
            <person name="Malacarne G."/>
            <person name="Iliev D."/>
            <person name="Coppola G."/>
            <person name="Wardell B."/>
            <person name="Micheletti D."/>
            <person name="Macalma T."/>
            <person name="Facci M."/>
            <person name="Mitchell J.T."/>
            <person name="Perazzolli M."/>
            <person name="Eldredge G."/>
            <person name="Gatto P."/>
            <person name="Oyzerski R."/>
            <person name="Moretto M."/>
            <person name="Gutin N."/>
            <person name="Stefanini M."/>
            <person name="Chen Y."/>
            <person name="Segala C."/>
            <person name="Davenport C."/>
            <person name="Dematte L."/>
            <person name="Mraz A."/>
            <person name="Battilana J."/>
            <person name="Stormo K."/>
            <person name="Costa F."/>
            <person name="Tao Q."/>
            <person name="Si-Ammour A."/>
            <person name="Harkins T."/>
            <person name="Lackey A."/>
            <person name="Perbost C."/>
            <person name="Taillon B."/>
            <person name="Stella A."/>
            <person name="Solovyev V."/>
            <person name="Fawcett J.A."/>
            <person name="Sterck L."/>
            <person name="Vandepoele K."/>
            <person name="Grando S.M."/>
            <person name="Toppo S."/>
            <person name="Moser C."/>
            <person name="Lanchbury J."/>
            <person name="Bogden R."/>
            <person name="Skolnick M."/>
            <person name="Sgaramella V."/>
            <person name="Bhatnagar S.K."/>
            <person name="Fontana P."/>
            <person name="Gutin A."/>
            <person name="Van de Peer Y."/>
            <person name="Salamini F."/>
            <person name="Viola R."/>
        </authorList>
    </citation>
    <scope>NUCLEOTIDE SEQUENCE</scope>
</reference>
<gene>
    <name evidence="2" type="ORF">VITISV_038404</name>
</gene>
<dbReference type="SUPFAM" id="SSF56672">
    <property type="entry name" value="DNA/RNA polymerases"/>
    <property type="match status" value="1"/>
</dbReference>
<dbReference type="EMBL" id="AM449939">
    <property type="protein sequence ID" value="CAN65339.1"/>
    <property type="molecule type" value="Genomic_DNA"/>
</dbReference>
<dbReference type="InterPro" id="IPR043502">
    <property type="entry name" value="DNA/RNA_pol_sf"/>
</dbReference>
<dbReference type="InterPro" id="IPR013103">
    <property type="entry name" value="RVT_2"/>
</dbReference>
<sequence>MLVPRNIQEALDDPNWKVAVMEEMDALKRSGTWELVDLPKEKRTVGFLTGSDKEELERLKRRLATEFEIKDLGALKYFLGMEFGGSKEGIFVNQRKYVLDLLGETGQLGCKLAETPIESNIKLLPSKDDEVKDKEQYQRLVGRLIYLSHTCPDIAFAVSMVSQFMHALGQQHFDVVYKILRYLKGSPRRGLLFKGCGHLQVEAFIDADWAGSVVDRRSTFGCYTFVGGNLVTWQNKKQNVVARSSAEAEFRSVALEICELIIAHNPVLHDRTKHVEVNKHFIKEKLENGLICMLYIPTTEQVVDVLTKGIPTK</sequence>
<feature type="domain" description="Reverse transcriptase Ty1/copia-type" evidence="1">
    <location>
        <begin position="47"/>
        <end position="118"/>
    </location>
</feature>
<dbReference type="CDD" id="cd09272">
    <property type="entry name" value="RNase_HI_RT_Ty1"/>
    <property type="match status" value="1"/>
</dbReference>
<protein>
    <recommendedName>
        <fullName evidence="1">Reverse transcriptase Ty1/copia-type domain-containing protein</fullName>
    </recommendedName>
</protein>
<dbReference type="AlphaFoldDB" id="A5B825"/>
<proteinExistence type="predicted"/>
<dbReference type="Pfam" id="PF07727">
    <property type="entry name" value="RVT_2"/>
    <property type="match status" value="1"/>
</dbReference>
<evidence type="ECO:0000259" key="1">
    <source>
        <dbReference type="Pfam" id="PF07727"/>
    </source>
</evidence>